<gene>
    <name evidence="1" type="ORF">F2Q70_00002541</name>
</gene>
<organism evidence="1">
    <name type="scientific">Brassica cretica</name>
    <name type="common">Mustard</name>
    <dbReference type="NCBI Taxonomy" id="69181"/>
    <lineage>
        <taxon>Eukaryota</taxon>
        <taxon>Viridiplantae</taxon>
        <taxon>Streptophyta</taxon>
        <taxon>Embryophyta</taxon>
        <taxon>Tracheophyta</taxon>
        <taxon>Spermatophyta</taxon>
        <taxon>Magnoliopsida</taxon>
        <taxon>eudicotyledons</taxon>
        <taxon>Gunneridae</taxon>
        <taxon>Pentapetalae</taxon>
        <taxon>rosids</taxon>
        <taxon>malvids</taxon>
        <taxon>Brassicales</taxon>
        <taxon>Brassicaceae</taxon>
        <taxon>Brassiceae</taxon>
        <taxon>Brassica</taxon>
    </lineage>
</organism>
<protein>
    <submittedName>
        <fullName evidence="1">Uncharacterized protein</fullName>
    </submittedName>
</protein>
<reference evidence="1" key="1">
    <citation type="submission" date="2019-12" db="EMBL/GenBank/DDBJ databases">
        <title>Genome sequencing and annotation of Brassica cretica.</title>
        <authorList>
            <person name="Studholme D.J."/>
            <person name="Sarris P.F."/>
        </authorList>
    </citation>
    <scope>NUCLEOTIDE SEQUENCE</scope>
    <source>
        <strain evidence="1">PFS-102/07</strain>
        <tissue evidence="1">Leaf</tissue>
    </source>
</reference>
<dbReference type="AlphaFoldDB" id="A0A8S9IWV7"/>
<dbReference type="EMBL" id="QGKY02001015">
    <property type="protein sequence ID" value="KAF2574205.1"/>
    <property type="molecule type" value="Genomic_DNA"/>
</dbReference>
<proteinExistence type="predicted"/>
<accession>A0A8S9IWV7</accession>
<sequence>MQEYTTHVQMACCMAGVHDSRHTTPYMSINMTHDTCAATPRAPTCQAACAASMYGETSSF</sequence>
<name>A0A8S9IWV7_BRACR</name>
<evidence type="ECO:0000313" key="1">
    <source>
        <dbReference type="EMBL" id="KAF2574205.1"/>
    </source>
</evidence>
<comment type="caution">
    <text evidence="1">The sequence shown here is derived from an EMBL/GenBank/DDBJ whole genome shotgun (WGS) entry which is preliminary data.</text>
</comment>